<dbReference type="Proteomes" id="UP000225320">
    <property type="component" value="Unassembled WGS sequence"/>
</dbReference>
<comment type="caution">
    <text evidence="1">The sequence shown here is derived from an EMBL/GenBank/DDBJ whole genome shotgun (WGS) entry which is preliminary data.</text>
</comment>
<dbReference type="CDD" id="cd20226">
    <property type="entry name" value="PFM_Cry51Aa-like"/>
    <property type="match status" value="1"/>
</dbReference>
<evidence type="ECO:0000313" key="2">
    <source>
        <dbReference type="Proteomes" id="UP000225320"/>
    </source>
</evidence>
<dbReference type="PIRSF" id="PIRSF026584">
    <property type="entry name" value="Delta_tox"/>
    <property type="match status" value="1"/>
</dbReference>
<evidence type="ECO:0000313" key="1">
    <source>
        <dbReference type="EMBL" id="PGG78043.1"/>
    </source>
</evidence>
<organism evidence="1 2">
    <name type="scientific">Bacillus toyonensis</name>
    <dbReference type="NCBI Taxonomy" id="155322"/>
    <lineage>
        <taxon>Bacteria</taxon>
        <taxon>Bacillati</taxon>
        <taxon>Bacillota</taxon>
        <taxon>Bacilli</taxon>
        <taxon>Bacillales</taxon>
        <taxon>Bacillaceae</taxon>
        <taxon>Bacillus</taxon>
        <taxon>Bacillus cereus group</taxon>
    </lineage>
</organism>
<dbReference type="EMBL" id="NVOI01000239">
    <property type="protein sequence ID" value="PGG78043.1"/>
    <property type="molecule type" value="Genomic_DNA"/>
</dbReference>
<dbReference type="RefSeq" id="WP_098072344.1">
    <property type="nucleotide sequence ID" value="NZ_NUCI01000303.1"/>
</dbReference>
<dbReference type="Gene3D" id="2.170.15.10">
    <property type="entry name" value="Proaerolysin, chain A, domain 3"/>
    <property type="match status" value="1"/>
</dbReference>
<dbReference type="SUPFAM" id="SSF56973">
    <property type="entry name" value="Aerolisin/ETX pore-forming domain"/>
    <property type="match status" value="1"/>
</dbReference>
<gene>
    <name evidence="1" type="ORF">CON73_32445</name>
</gene>
<accession>A0A2B5APP9</accession>
<dbReference type="InterPro" id="IPR004991">
    <property type="entry name" value="Aerolysin-like"/>
</dbReference>
<dbReference type="Pfam" id="PF03318">
    <property type="entry name" value="ETX_MTX2"/>
    <property type="match status" value="1"/>
</dbReference>
<name>A0A2B5APP9_9BACI</name>
<dbReference type="AlphaFoldDB" id="A0A2B5APP9"/>
<proteinExistence type="predicted"/>
<sequence>MTIIDFQATIEEYARWHAAKFDRKNVRNVKLGYLTTNVNAAPPSSNPTVTVNPTIAKASSVQILRNNTSVSQVQTVAFSETTTDTQSSTTTKGCKFSTTVSASSKFKVDVKFLMVNSSVEQTVGVSTTAEYNYSSSQTRTQTTSKVWTVTQPVTVPPFKQVSCSLLIYDAPYTIPIDLNCHIVSNYSSQWGKCLGTYNSTDAQGQTWLSAISVGNLMSWPGKPPEFVGVVASNPNQPNDRDTLVFKGIGTQSALTGLYSIVDFVEKPLPGYDGEIRTYQLPAQLVNENDIILPESTSIPIINPITSSLNDFIV</sequence>
<protein>
    <submittedName>
        <fullName evidence="1">Uncharacterized protein</fullName>
    </submittedName>
</protein>
<reference evidence="1 2" key="1">
    <citation type="submission" date="2017-09" db="EMBL/GenBank/DDBJ databases">
        <title>Large-scale bioinformatics analysis of Bacillus genomes uncovers conserved roles of natural products in bacterial physiology.</title>
        <authorList>
            <consortium name="Agbiome Team Llc"/>
            <person name="Bleich R.M."/>
            <person name="Grubbs K.J."/>
            <person name="Santa Maria K.C."/>
            <person name="Allen S.E."/>
            <person name="Farag S."/>
            <person name="Shank E.A."/>
            <person name="Bowers A."/>
        </authorList>
    </citation>
    <scope>NUCLEOTIDE SEQUENCE [LARGE SCALE GENOMIC DNA]</scope>
    <source>
        <strain evidence="1 2">AFS094862</strain>
    </source>
</reference>
<dbReference type="InterPro" id="IPR011218">
    <property type="entry name" value="Insecticidal_delta_endotoxin"/>
</dbReference>